<comment type="caution">
    <text evidence="3">The sequence shown here is derived from an EMBL/GenBank/DDBJ whole genome shotgun (WGS) entry which is preliminary data.</text>
</comment>
<organism evidence="3 4">
    <name type="scientific">Caldovatus sediminis</name>
    <dbReference type="NCBI Taxonomy" id="2041189"/>
    <lineage>
        <taxon>Bacteria</taxon>
        <taxon>Pseudomonadati</taxon>
        <taxon>Pseudomonadota</taxon>
        <taxon>Alphaproteobacteria</taxon>
        <taxon>Acetobacterales</taxon>
        <taxon>Roseomonadaceae</taxon>
        <taxon>Caldovatus</taxon>
    </lineage>
</organism>
<keyword evidence="4" id="KW-1185">Reference proteome</keyword>
<feature type="compositionally biased region" description="Low complexity" evidence="2">
    <location>
        <begin position="112"/>
        <end position="130"/>
    </location>
</feature>
<evidence type="ECO:0000256" key="1">
    <source>
        <dbReference type="SAM" id="Coils"/>
    </source>
</evidence>
<evidence type="ECO:0008006" key="5">
    <source>
        <dbReference type="Google" id="ProtNLM"/>
    </source>
</evidence>
<protein>
    <recommendedName>
        <fullName evidence="5">Acetate kinase</fullName>
    </recommendedName>
</protein>
<reference evidence="3 4" key="1">
    <citation type="journal article" date="2014" name="Int. J. Syst. Evol. Microbiol.">
        <title>Complete genome sequence of Corynebacterium casei LMG S-19264T (=DSM 44701T), isolated from a smear-ripened cheese.</title>
        <authorList>
            <consortium name="US DOE Joint Genome Institute (JGI-PGF)"/>
            <person name="Walter F."/>
            <person name="Albersmeier A."/>
            <person name="Kalinowski J."/>
            <person name="Ruckert C."/>
        </authorList>
    </citation>
    <scope>NUCLEOTIDE SEQUENCE [LARGE SCALE GENOMIC DNA]</scope>
    <source>
        <strain evidence="3 4">CGMCC 1.16330</strain>
    </source>
</reference>
<accession>A0A8J3ED98</accession>
<name>A0A8J3ED98_9PROT</name>
<dbReference type="RefSeq" id="WP_188902092.1">
    <property type="nucleotide sequence ID" value="NZ_BMKS01000011.1"/>
</dbReference>
<sequence length="467" mass="49341">MPAPARHRAARDRFVRPFALGIAVVSLVVASPLARAQDAVATEALHELRAMLEQQRRRLEEQGAQLVRQQRLIEAQAREIEGLRRALPAPARAAAPPRPSAVASPSPPPAPTVAAPAAPAAPPAVTAAPRDPQAPSTAAEAAAARRREEQRVLATDPTLARVGGVLTPRGMVSVETSLEYNYAQSTQAVVNGFSIIPGITFGTVDIRRATRRTAIAALTLRYGITDRLEVNARIPWVYRSDTIQTAPADISASPITIGPTGSGLGDIEFGASYQLNSGLDDWPVFVANLRVKSDTGRSPFEVPIYLVSDPRGGFLRGLERELPTGTGFWSIEPGITVAWASDPAVFFGGARYIWNIGRTVGLQDPTGGPAVPTSLDPGDGIGLNFGVGFALNERTSLSLGYDHVFVLSSRAGGRSIPGSGLDIGSFNFGLSYRASDRVSVSLGASVGATENAPSARIILRVPIRFSL</sequence>
<evidence type="ECO:0000313" key="4">
    <source>
        <dbReference type="Proteomes" id="UP000597507"/>
    </source>
</evidence>
<feature type="compositionally biased region" description="Low complexity" evidence="2">
    <location>
        <begin position="89"/>
        <end position="104"/>
    </location>
</feature>
<feature type="region of interest" description="Disordered" evidence="2">
    <location>
        <begin position="89"/>
        <end position="156"/>
    </location>
</feature>
<dbReference type="EMBL" id="BMKS01000011">
    <property type="protein sequence ID" value="GGG42385.1"/>
    <property type="molecule type" value="Genomic_DNA"/>
</dbReference>
<proteinExistence type="predicted"/>
<gene>
    <name evidence="3" type="ORF">GCM10010964_32330</name>
</gene>
<dbReference type="AlphaFoldDB" id="A0A8J3ED98"/>
<evidence type="ECO:0000313" key="3">
    <source>
        <dbReference type="EMBL" id="GGG42385.1"/>
    </source>
</evidence>
<evidence type="ECO:0000256" key="2">
    <source>
        <dbReference type="SAM" id="MobiDB-lite"/>
    </source>
</evidence>
<feature type="coiled-coil region" evidence="1">
    <location>
        <begin position="42"/>
        <end position="86"/>
    </location>
</feature>
<dbReference type="Proteomes" id="UP000597507">
    <property type="component" value="Unassembled WGS sequence"/>
</dbReference>
<keyword evidence="1" id="KW-0175">Coiled coil</keyword>